<evidence type="ECO:0000313" key="1">
    <source>
        <dbReference type="EMBL" id="KAG6964895.1"/>
    </source>
</evidence>
<name>A0A8T1UKC4_9STRA</name>
<accession>A0A8T1UKC4</accession>
<comment type="caution">
    <text evidence="1">The sequence shown here is derived from an EMBL/GenBank/DDBJ whole genome shotgun (WGS) entry which is preliminary data.</text>
</comment>
<proteinExistence type="predicted"/>
<dbReference type="AlphaFoldDB" id="A0A8T1UKC4"/>
<feature type="non-terminal residue" evidence="1">
    <location>
        <position position="1"/>
    </location>
</feature>
<gene>
    <name evidence="1" type="ORF">JG687_00005714</name>
</gene>
<evidence type="ECO:0000313" key="2">
    <source>
        <dbReference type="Proteomes" id="UP000688947"/>
    </source>
</evidence>
<reference evidence="1" key="1">
    <citation type="submission" date="2021-01" db="EMBL/GenBank/DDBJ databases">
        <title>Phytophthora aleatoria, a newly-described species from Pinus radiata is distinct from Phytophthora cactorum isolates based on comparative genomics.</title>
        <authorList>
            <person name="Mcdougal R."/>
            <person name="Panda P."/>
            <person name="Williams N."/>
            <person name="Studholme D.J."/>
        </authorList>
    </citation>
    <scope>NUCLEOTIDE SEQUENCE</scope>
    <source>
        <strain evidence="1">NZFS 3830</strain>
    </source>
</reference>
<dbReference type="Proteomes" id="UP000688947">
    <property type="component" value="Unassembled WGS sequence"/>
</dbReference>
<organism evidence="1 2">
    <name type="scientific">Phytophthora cactorum</name>
    <dbReference type="NCBI Taxonomy" id="29920"/>
    <lineage>
        <taxon>Eukaryota</taxon>
        <taxon>Sar</taxon>
        <taxon>Stramenopiles</taxon>
        <taxon>Oomycota</taxon>
        <taxon>Peronosporomycetes</taxon>
        <taxon>Peronosporales</taxon>
        <taxon>Peronosporaceae</taxon>
        <taxon>Phytophthora</taxon>
    </lineage>
</organism>
<protein>
    <submittedName>
        <fullName evidence="1">Uncharacterized protein</fullName>
    </submittedName>
</protein>
<sequence>IVFKLRRPKEAEWLAIKFFFTWSDPFSKAPAELGGQTDPTTPLVIPAISGILKWLRRKNGLLHTLLPLGIKVTRKKRCS</sequence>
<dbReference type="EMBL" id="JAENGZ010000219">
    <property type="protein sequence ID" value="KAG6964895.1"/>
    <property type="molecule type" value="Genomic_DNA"/>
</dbReference>